<reference evidence="3" key="1">
    <citation type="journal article" date="2014" name="Int. J. Syst. Evol. Microbiol.">
        <title>Complete genome sequence of Corynebacterium casei LMG S-19264T (=DSM 44701T), isolated from a smear-ripened cheese.</title>
        <authorList>
            <consortium name="US DOE Joint Genome Institute (JGI-PGF)"/>
            <person name="Walter F."/>
            <person name="Albersmeier A."/>
            <person name="Kalinowski J."/>
            <person name="Ruckert C."/>
        </authorList>
    </citation>
    <scope>NUCLEOTIDE SEQUENCE</scope>
    <source>
        <strain evidence="3">CGMCC 1.15958</strain>
    </source>
</reference>
<gene>
    <name evidence="3" type="ORF">GCM10011514_43990</name>
</gene>
<evidence type="ECO:0000259" key="2">
    <source>
        <dbReference type="Pfam" id="PF14321"/>
    </source>
</evidence>
<evidence type="ECO:0000313" key="4">
    <source>
        <dbReference type="Proteomes" id="UP000609064"/>
    </source>
</evidence>
<feature type="domain" description="DUF4382" evidence="2">
    <location>
        <begin position="39"/>
        <end position="181"/>
    </location>
</feature>
<keyword evidence="4" id="KW-1185">Reference proteome</keyword>
<proteinExistence type="predicted"/>
<feature type="signal peptide" evidence="1">
    <location>
        <begin position="1"/>
        <end position="21"/>
    </location>
</feature>
<dbReference type="InterPro" id="IPR025491">
    <property type="entry name" value="DUF4382"/>
</dbReference>
<dbReference type="AlphaFoldDB" id="A0A916Z3Y5"/>
<evidence type="ECO:0000313" key="3">
    <source>
        <dbReference type="EMBL" id="GGD75219.1"/>
    </source>
</evidence>
<dbReference type="Pfam" id="PF14321">
    <property type="entry name" value="DUF4382"/>
    <property type="match status" value="1"/>
</dbReference>
<comment type="caution">
    <text evidence="3">The sequence shown here is derived from an EMBL/GenBank/DDBJ whole genome shotgun (WGS) entry which is preliminary data.</text>
</comment>
<sequence>MKTLKLAIALVSVFLMQVACEKQNESVTPVSQQDPNAPKGDVRLSITDAPIDDSSVSAAFVTITEVRFDGKVYDAFKGPKTVNLLQLQNGNSLSLGDGKFQTGSFSKLTLVLDYAKDASGNAPGCYVQKTDGSKEALAISGNARQEIEITAKQFDITQNGVTDLMIDFDLRKSIKEMNANSKKSYAFVTYGELQSSIRLVNKNTTGEIVGKIDNYNASTNGQVVVYVYKKGTFNQSTEVKGQGESGVTFKNAVTSAKVDGSGNFKAAFLEEGDYELHFASNKSTTGAIIDFSTFLNLNSNIALNSIAVKSNTQVSLSLSIKGLIGL</sequence>
<evidence type="ECO:0000256" key="1">
    <source>
        <dbReference type="SAM" id="SignalP"/>
    </source>
</evidence>
<accession>A0A916Z3Y5</accession>
<organism evidence="3 4">
    <name type="scientific">Emticicia aquatilis</name>
    <dbReference type="NCBI Taxonomy" id="1537369"/>
    <lineage>
        <taxon>Bacteria</taxon>
        <taxon>Pseudomonadati</taxon>
        <taxon>Bacteroidota</taxon>
        <taxon>Cytophagia</taxon>
        <taxon>Cytophagales</taxon>
        <taxon>Leadbetterellaceae</taxon>
        <taxon>Emticicia</taxon>
    </lineage>
</organism>
<reference evidence="3" key="2">
    <citation type="submission" date="2020-09" db="EMBL/GenBank/DDBJ databases">
        <authorList>
            <person name="Sun Q."/>
            <person name="Zhou Y."/>
        </authorList>
    </citation>
    <scope>NUCLEOTIDE SEQUENCE</scope>
    <source>
        <strain evidence="3">CGMCC 1.15958</strain>
    </source>
</reference>
<dbReference type="Proteomes" id="UP000609064">
    <property type="component" value="Unassembled WGS sequence"/>
</dbReference>
<protein>
    <recommendedName>
        <fullName evidence="2">DUF4382 domain-containing protein</fullName>
    </recommendedName>
</protein>
<name>A0A916Z3Y5_9BACT</name>
<dbReference type="EMBL" id="BMKK01000011">
    <property type="protein sequence ID" value="GGD75219.1"/>
    <property type="molecule type" value="Genomic_DNA"/>
</dbReference>
<dbReference type="RefSeq" id="WP_188769476.1">
    <property type="nucleotide sequence ID" value="NZ_BMKK01000011.1"/>
</dbReference>
<feature type="chain" id="PRO_5036815830" description="DUF4382 domain-containing protein" evidence="1">
    <location>
        <begin position="22"/>
        <end position="326"/>
    </location>
</feature>
<keyword evidence="1" id="KW-0732">Signal</keyword>